<comment type="caution">
    <text evidence="2">The sequence shown here is derived from an EMBL/GenBank/DDBJ whole genome shotgun (WGS) entry which is preliminary data.</text>
</comment>
<name>A0ABP6SKQ7_9ACTN</name>
<gene>
    <name evidence="2" type="ORF">GCM10020367_61550</name>
</gene>
<proteinExistence type="predicted"/>
<dbReference type="Proteomes" id="UP001499990">
    <property type="component" value="Unassembled WGS sequence"/>
</dbReference>
<dbReference type="EMBL" id="BAAAYL010000001">
    <property type="protein sequence ID" value="GAA3379148.1"/>
    <property type="molecule type" value="Genomic_DNA"/>
</dbReference>
<reference evidence="3" key="1">
    <citation type="journal article" date="2019" name="Int. J. Syst. Evol. Microbiol.">
        <title>The Global Catalogue of Microorganisms (GCM) 10K type strain sequencing project: providing services to taxonomists for standard genome sequencing and annotation.</title>
        <authorList>
            <consortium name="The Broad Institute Genomics Platform"/>
            <consortium name="The Broad Institute Genome Sequencing Center for Infectious Disease"/>
            <person name="Wu L."/>
            <person name="Ma J."/>
        </authorList>
    </citation>
    <scope>NUCLEOTIDE SEQUENCE [LARGE SCALE GENOMIC DNA]</scope>
    <source>
        <strain evidence="3">JCM 9651</strain>
    </source>
</reference>
<evidence type="ECO:0000313" key="3">
    <source>
        <dbReference type="Proteomes" id="UP001499990"/>
    </source>
</evidence>
<evidence type="ECO:0000313" key="2">
    <source>
        <dbReference type="EMBL" id="GAA3379148.1"/>
    </source>
</evidence>
<accession>A0ABP6SKQ7</accession>
<evidence type="ECO:0000256" key="1">
    <source>
        <dbReference type="SAM" id="MobiDB-lite"/>
    </source>
</evidence>
<organism evidence="2 3">
    <name type="scientific">Streptomyces sannanensis</name>
    <dbReference type="NCBI Taxonomy" id="285536"/>
    <lineage>
        <taxon>Bacteria</taxon>
        <taxon>Bacillati</taxon>
        <taxon>Actinomycetota</taxon>
        <taxon>Actinomycetes</taxon>
        <taxon>Kitasatosporales</taxon>
        <taxon>Streptomycetaceae</taxon>
        <taxon>Streptomyces</taxon>
    </lineage>
</organism>
<sequence length="144" mass="15170">MTRPTQAAPASGSDDALFGPEAADYARYRPGLPDAAVRLLATTQHGVPDPSGVIGRESRSAQQRGAALSAPLMSRWTGFVQIAQAFDTGEIPAHPIPRTARWRYGTKPVPPPLEAFCRPSGTARRHPRALISCSGPGGARCGPC</sequence>
<keyword evidence="3" id="KW-1185">Reference proteome</keyword>
<protein>
    <submittedName>
        <fullName evidence="2">Uncharacterized protein</fullName>
    </submittedName>
</protein>
<feature type="region of interest" description="Disordered" evidence="1">
    <location>
        <begin position="45"/>
        <end position="66"/>
    </location>
</feature>